<sequence>MGVIALNYLNLPPRLRYQPTVTYLSGIIPGPNQPNMFTISNILGPLVNELLEFNQGIMIRTPKYPQGRKVIVKLAALIGDVVATHKVAGFMSHSENRFCTWCDITINQNKELKSDGFFSKQLSIQEFCFSDSNKKTLISQIYEVVVPKGVTRIRKRLGESHCGRLKASEFNALFNIYIPLAVLDVLFSDPQDFNLDLERFMINLCALVQCTSIATSKALNKDDSLKFSQTYEVYQATSFELFENVKLNPNHHYAMHLPDHLDWWGPPMGVSEFAGECLVGILQNIKNNHLNVAMEETLVKKFSQKQRLEVQKPDTTTKRGGKSKKIHELRNETYGRLLEYLRSTHPHLRDFRDLPHPQNALVLPNYATDLKSAEWRGGMKISSTHPNNIIYFQDVNSRSYGEVSRIIDLDCNNLHIGPIIIVKVLKNLQERIKQFKPVEVFIKALDISS</sequence>
<dbReference type="EMBL" id="AVOT02017683">
    <property type="protein sequence ID" value="MBW0503999.1"/>
    <property type="molecule type" value="Genomic_DNA"/>
</dbReference>
<dbReference type="Proteomes" id="UP000765509">
    <property type="component" value="Unassembled WGS sequence"/>
</dbReference>
<name>A0A9Q3DIV5_9BASI</name>
<comment type="caution">
    <text evidence="1">The sequence shown here is derived from an EMBL/GenBank/DDBJ whole genome shotgun (WGS) entry which is preliminary data.</text>
</comment>
<evidence type="ECO:0000313" key="2">
    <source>
        <dbReference type="Proteomes" id="UP000765509"/>
    </source>
</evidence>
<accession>A0A9Q3DIV5</accession>
<protein>
    <submittedName>
        <fullName evidence="1">Uncharacterized protein</fullName>
    </submittedName>
</protein>
<proteinExistence type="predicted"/>
<dbReference type="OrthoDB" id="2289822at2759"/>
<reference evidence="1" key="1">
    <citation type="submission" date="2021-03" db="EMBL/GenBank/DDBJ databases">
        <title>Draft genome sequence of rust myrtle Austropuccinia psidii MF-1, a brazilian biotype.</title>
        <authorList>
            <person name="Quecine M.C."/>
            <person name="Pachon D.M.R."/>
            <person name="Bonatelli M.L."/>
            <person name="Correr F.H."/>
            <person name="Franceschini L.M."/>
            <person name="Leite T.F."/>
            <person name="Margarido G.R.A."/>
            <person name="Almeida C.A."/>
            <person name="Ferrarezi J.A."/>
            <person name="Labate C.A."/>
        </authorList>
    </citation>
    <scope>NUCLEOTIDE SEQUENCE</scope>
    <source>
        <strain evidence="1">MF-1</strain>
    </source>
</reference>
<organism evidence="1 2">
    <name type="scientific">Austropuccinia psidii MF-1</name>
    <dbReference type="NCBI Taxonomy" id="1389203"/>
    <lineage>
        <taxon>Eukaryota</taxon>
        <taxon>Fungi</taxon>
        <taxon>Dikarya</taxon>
        <taxon>Basidiomycota</taxon>
        <taxon>Pucciniomycotina</taxon>
        <taxon>Pucciniomycetes</taxon>
        <taxon>Pucciniales</taxon>
        <taxon>Sphaerophragmiaceae</taxon>
        <taxon>Austropuccinia</taxon>
    </lineage>
</organism>
<gene>
    <name evidence="1" type="ORF">O181_043714</name>
</gene>
<dbReference type="AlphaFoldDB" id="A0A9Q3DIV5"/>
<keyword evidence="2" id="KW-1185">Reference proteome</keyword>
<evidence type="ECO:0000313" key="1">
    <source>
        <dbReference type="EMBL" id="MBW0503999.1"/>
    </source>
</evidence>